<dbReference type="Proteomes" id="UP000838756">
    <property type="component" value="Unassembled WGS sequence"/>
</dbReference>
<feature type="transmembrane region" description="Helical" evidence="5">
    <location>
        <begin position="291"/>
        <end position="310"/>
    </location>
</feature>
<keyword evidence="2 5" id="KW-0812">Transmembrane</keyword>
<feature type="domain" description="G-protein coupled receptors family 2 profile 2" evidence="7">
    <location>
        <begin position="183"/>
        <end position="445"/>
    </location>
</feature>
<dbReference type="PANTHER" id="PTHR47154">
    <property type="entry name" value="G-PROTEIN COUPLED RECEPTOR MTH-RELATED"/>
    <property type="match status" value="1"/>
</dbReference>
<evidence type="ECO:0000256" key="1">
    <source>
        <dbReference type="ARBA" id="ARBA00004141"/>
    </source>
</evidence>
<organism evidence="8 9">
    <name type="scientific">Pararge aegeria aegeria</name>
    <dbReference type="NCBI Taxonomy" id="348720"/>
    <lineage>
        <taxon>Eukaryota</taxon>
        <taxon>Metazoa</taxon>
        <taxon>Ecdysozoa</taxon>
        <taxon>Arthropoda</taxon>
        <taxon>Hexapoda</taxon>
        <taxon>Insecta</taxon>
        <taxon>Pterygota</taxon>
        <taxon>Neoptera</taxon>
        <taxon>Endopterygota</taxon>
        <taxon>Lepidoptera</taxon>
        <taxon>Glossata</taxon>
        <taxon>Ditrysia</taxon>
        <taxon>Papilionoidea</taxon>
        <taxon>Nymphalidae</taxon>
        <taxon>Satyrinae</taxon>
        <taxon>Satyrini</taxon>
        <taxon>Parargina</taxon>
        <taxon>Pararge</taxon>
    </lineage>
</organism>
<evidence type="ECO:0000256" key="2">
    <source>
        <dbReference type="ARBA" id="ARBA00022692"/>
    </source>
</evidence>
<evidence type="ECO:0000256" key="6">
    <source>
        <dbReference type="SAM" id="SignalP"/>
    </source>
</evidence>
<keyword evidence="9" id="KW-1185">Reference proteome</keyword>
<dbReference type="CDD" id="cd15039">
    <property type="entry name" value="7tmB3_Methuselah-like"/>
    <property type="match status" value="1"/>
</dbReference>
<dbReference type="PANTHER" id="PTHR47154:SF2">
    <property type="entry name" value="G-PROTEIN COUPLED RECEPTOR MTH-RELATED"/>
    <property type="match status" value="1"/>
</dbReference>
<comment type="caution">
    <text evidence="8">The sequence shown here is derived from an EMBL/GenBank/DDBJ whole genome shotgun (WGS) entry which is preliminary data.</text>
</comment>
<feature type="transmembrane region" description="Helical" evidence="5">
    <location>
        <begin position="250"/>
        <end position="271"/>
    </location>
</feature>
<dbReference type="GO" id="GO:0005886">
    <property type="term" value="C:plasma membrane"/>
    <property type="evidence" value="ECO:0007669"/>
    <property type="project" value="TreeGrafter"/>
</dbReference>
<dbReference type="OrthoDB" id="6134459at2759"/>
<keyword evidence="6" id="KW-0732">Signal</keyword>
<keyword evidence="3 5" id="KW-1133">Transmembrane helix</keyword>
<gene>
    <name evidence="8" type="primary">jg11257</name>
    <name evidence="8" type="ORF">PAEG_LOCUS14690</name>
</gene>
<evidence type="ECO:0000259" key="7">
    <source>
        <dbReference type="PROSITE" id="PS50261"/>
    </source>
</evidence>
<dbReference type="InterPro" id="IPR051384">
    <property type="entry name" value="Mth_GPCR"/>
</dbReference>
<evidence type="ECO:0000313" key="8">
    <source>
        <dbReference type="EMBL" id="CAH2237401.1"/>
    </source>
</evidence>
<dbReference type="GO" id="GO:0007166">
    <property type="term" value="P:cell surface receptor signaling pathway"/>
    <property type="evidence" value="ECO:0007669"/>
    <property type="project" value="InterPro"/>
</dbReference>
<dbReference type="InterPro" id="IPR000832">
    <property type="entry name" value="GPCR_2_secretin-like"/>
</dbReference>
<evidence type="ECO:0000256" key="3">
    <source>
        <dbReference type="ARBA" id="ARBA00022989"/>
    </source>
</evidence>
<name>A0A8S4RMN5_9NEOP</name>
<reference evidence="8" key="1">
    <citation type="submission" date="2022-03" db="EMBL/GenBank/DDBJ databases">
        <authorList>
            <person name="Lindestad O."/>
        </authorList>
    </citation>
    <scope>NUCLEOTIDE SEQUENCE</scope>
</reference>
<proteinExistence type="predicted"/>
<accession>A0A8S4RMN5</accession>
<dbReference type="AlphaFoldDB" id="A0A8S4RMN5"/>
<keyword evidence="4 5" id="KW-0472">Membrane</keyword>
<dbReference type="EMBL" id="CAKXAJ010025267">
    <property type="protein sequence ID" value="CAH2237401.1"/>
    <property type="molecule type" value="Genomic_DNA"/>
</dbReference>
<dbReference type="GO" id="GO:0008528">
    <property type="term" value="F:G protein-coupled peptide receptor activity"/>
    <property type="evidence" value="ECO:0007669"/>
    <property type="project" value="TreeGrafter"/>
</dbReference>
<feature type="transmembrane region" description="Helical" evidence="5">
    <location>
        <begin position="342"/>
        <end position="361"/>
    </location>
</feature>
<feature type="transmembrane region" description="Helical" evidence="5">
    <location>
        <begin position="396"/>
        <end position="416"/>
    </location>
</feature>
<dbReference type="Gene3D" id="1.20.1070.10">
    <property type="entry name" value="Rhodopsin 7-helix transmembrane proteins"/>
    <property type="match status" value="1"/>
</dbReference>
<dbReference type="PROSITE" id="PS50261">
    <property type="entry name" value="G_PROTEIN_RECEP_F2_4"/>
    <property type="match status" value="1"/>
</dbReference>
<feature type="transmembrane region" description="Helical" evidence="5">
    <location>
        <begin position="428"/>
        <end position="444"/>
    </location>
</feature>
<feature type="transmembrane region" description="Helical" evidence="5">
    <location>
        <begin position="187"/>
        <end position="207"/>
    </location>
</feature>
<feature type="transmembrane region" description="Helical" evidence="5">
    <location>
        <begin position="219"/>
        <end position="238"/>
    </location>
</feature>
<sequence>MCTKIFLVCSTIVLLSRTVRALSVILDPGDNQTVKCLERKCVPKCCGSDQYLSNLTFVACSDYDQVYDYYNVPVYEKFTNNPRVLHKIKETLGDIFYLVPDKLNDEIAVNLTFGENFPFIAETYKLKSFLTETGELYMDFPNAYLRWRPVEHFCFDYVLDDETGEVKPSYVLVFLEPGTEVGVQSYYYYYLIISCVFLALVLVVYIILPELRNLGGMILMAYTSSLMMGFVLLAVMQSNNITKCVELTGSIYFFLLATFCWMNVMSVDIWWTFRGYAKARPIHRRGERFKFCMYCLYAWGLPGVMTIGLIEVDRADLSETPWIIKPLINRAGCFLQEGQKMLYLYMPILILILCNWLFFLMTAYNIRRLMRGTAVLNSAAAGNAAAHQQQRNRLMVYLKLSVIMGINWLLEVVSYFTPKLRAWEISDTYNLLIGFAIFLIFVCKKKIYKKLVARFYELHSTYFGGKRPTRTLTKSSTSSSTLDSNISQEIPMQVSSNPMPEEKRDRKNVFNFNRTNYKINNDDLK</sequence>
<protein>
    <submittedName>
        <fullName evidence="8">Jg11257 protein</fullName>
    </submittedName>
</protein>
<evidence type="ECO:0000256" key="5">
    <source>
        <dbReference type="SAM" id="Phobius"/>
    </source>
</evidence>
<feature type="chain" id="PRO_5035912268" evidence="6">
    <location>
        <begin position="22"/>
        <end position="525"/>
    </location>
</feature>
<dbReference type="InterPro" id="IPR017981">
    <property type="entry name" value="GPCR_2-like_7TM"/>
</dbReference>
<evidence type="ECO:0000313" key="9">
    <source>
        <dbReference type="Proteomes" id="UP000838756"/>
    </source>
</evidence>
<dbReference type="Pfam" id="PF00002">
    <property type="entry name" value="7tm_2"/>
    <property type="match status" value="1"/>
</dbReference>
<comment type="subcellular location">
    <subcellularLocation>
        <location evidence="1">Membrane</location>
        <topology evidence="1">Multi-pass membrane protein</topology>
    </subcellularLocation>
</comment>
<evidence type="ECO:0000256" key="4">
    <source>
        <dbReference type="ARBA" id="ARBA00023136"/>
    </source>
</evidence>
<feature type="signal peptide" evidence="6">
    <location>
        <begin position="1"/>
        <end position="21"/>
    </location>
</feature>